<sequence length="282" mass="31436">MRTLKEEEVDGQAYRSLDDARTRIGEFHRGRYNRQRLHSALDYLAPDAYEASLPEQRQETADAIHSRENWQRVANSLPRPSSLPWRRSYSRRRPGLLLLASQRISEPRGPISLTKRAAPDWFIGLIVASPLARVVNLEHFGRAGASPAGSFTTSPIERITTAARPPLRPRMLLLQKEPIVVGEREAVVLAATAMAELGCWHSPIAVKRRPASSIGSPCHRHWAADEIWMAPFPAAVPLLRFDAYSAACDRGMILGSGKATLVRNSKSSTMWWTSDPVMATVQ</sequence>
<evidence type="ECO:0000313" key="2">
    <source>
        <dbReference type="EMBL" id="SCW60808.1"/>
    </source>
</evidence>
<gene>
    <name evidence="2" type="ORF">SAMN02927900_03056</name>
</gene>
<name>A0A1G4RVN6_9HYPH</name>
<protein>
    <submittedName>
        <fullName evidence="2">Integrase core domain-containing protein</fullName>
    </submittedName>
</protein>
<dbReference type="EMBL" id="FMTM01000004">
    <property type="protein sequence ID" value="SCW60808.1"/>
    <property type="molecule type" value="Genomic_DNA"/>
</dbReference>
<dbReference type="Pfam" id="PF13683">
    <property type="entry name" value="rve_3"/>
    <property type="match status" value="1"/>
</dbReference>
<evidence type="ECO:0000259" key="1">
    <source>
        <dbReference type="Pfam" id="PF13683"/>
    </source>
</evidence>
<accession>A0A1G4RVN6</accession>
<proteinExistence type="predicted"/>
<dbReference type="AlphaFoldDB" id="A0A1G4RVN6"/>
<dbReference type="Proteomes" id="UP000199542">
    <property type="component" value="Unassembled WGS sequence"/>
</dbReference>
<dbReference type="InterPro" id="IPR001584">
    <property type="entry name" value="Integrase_cat-core"/>
</dbReference>
<dbReference type="GO" id="GO:0015074">
    <property type="term" value="P:DNA integration"/>
    <property type="evidence" value="ECO:0007669"/>
    <property type="project" value="InterPro"/>
</dbReference>
<feature type="domain" description="Integrase catalytic" evidence="1">
    <location>
        <begin position="2"/>
        <end position="46"/>
    </location>
</feature>
<evidence type="ECO:0000313" key="3">
    <source>
        <dbReference type="Proteomes" id="UP000199542"/>
    </source>
</evidence>
<organism evidence="2 3">
    <name type="scientific">Rhizobium mongolense subsp. loessense</name>
    <dbReference type="NCBI Taxonomy" id="158890"/>
    <lineage>
        <taxon>Bacteria</taxon>
        <taxon>Pseudomonadati</taxon>
        <taxon>Pseudomonadota</taxon>
        <taxon>Alphaproteobacteria</taxon>
        <taxon>Hyphomicrobiales</taxon>
        <taxon>Rhizobiaceae</taxon>
        <taxon>Rhizobium/Agrobacterium group</taxon>
        <taxon>Rhizobium</taxon>
    </lineage>
</organism>
<reference evidence="2 3" key="1">
    <citation type="submission" date="2016-10" db="EMBL/GenBank/DDBJ databases">
        <authorList>
            <person name="de Groot N.N."/>
        </authorList>
    </citation>
    <scope>NUCLEOTIDE SEQUENCE [LARGE SCALE GENOMIC DNA]</scope>
    <source>
        <strain evidence="2 3">CGMCC 1.3401</strain>
    </source>
</reference>